<feature type="domain" description="NAD-dependent epimerase/dehydratase" evidence="2">
    <location>
        <begin position="4"/>
        <end position="229"/>
    </location>
</feature>
<evidence type="ECO:0000256" key="1">
    <source>
        <dbReference type="ARBA" id="ARBA00007637"/>
    </source>
</evidence>
<dbReference type="PANTHER" id="PTHR43000">
    <property type="entry name" value="DTDP-D-GLUCOSE 4,6-DEHYDRATASE-RELATED"/>
    <property type="match status" value="1"/>
</dbReference>
<dbReference type="EC" id="1.1.1.339" evidence="3"/>
<name>A0A5C6A7X0_9BACT</name>
<dbReference type="Proteomes" id="UP000316213">
    <property type="component" value="Unassembled WGS sequence"/>
</dbReference>
<keyword evidence="4" id="KW-1185">Reference proteome</keyword>
<reference evidence="3 4" key="1">
    <citation type="submission" date="2019-02" db="EMBL/GenBank/DDBJ databases">
        <title>Deep-cultivation of Planctomycetes and their phenomic and genomic characterization uncovers novel biology.</title>
        <authorList>
            <person name="Wiegand S."/>
            <person name="Jogler M."/>
            <person name="Boedeker C."/>
            <person name="Pinto D."/>
            <person name="Vollmers J."/>
            <person name="Rivas-Marin E."/>
            <person name="Kohn T."/>
            <person name="Peeters S.H."/>
            <person name="Heuer A."/>
            <person name="Rast P."/>
            <person name="Oberbeckmann S."/>
            <person name="Bunk B."/>
            <person name="Jeske O."/>
            <person name="Meyerdierks A."/>
            <person name="Storesund J.E."/>
            <person name="Kallscheuer N."/>
            <person name="Luecker S."/>
            <person name="Lage O.M."/>
            <person name="Pohl T."/>
            <person name="Merkel B.J."/>
            <person name="Hornburger P."/>
            <person name="Mueller R.-W."/>
            <person name="Bruemmer F."/>
            <person name="Labrenz M."/>
            <person name="Spormann A.M."/>
            <person name="Op Den Camp H."/>
            <person name="Overmann J."/>
            <person name="Amann R."/>
            <person name="Jetten M.S.M."/>
            <person name="Mascher T."/>
            <person name="Medema M.H."/>
            <person name="Devos D.P."/>
            <person name="Kaster A.-K."/>
            <person name="Ovreas L."/>
            <person name="Rohde M."/>
            <person name="Galperin M.Y."/>
            <person name="Jogler C."/>
        </authorList>
    </citation>
    <scope>NUCLEOTIDE SEQUENCE [LARGE SCALE GENOMIC DNA]</scope>
    <source>
        <strain evidence="3 4">Pla100</strain>
    </source>
</reference>
<dbReference type="EMBL" id="SJPM01000006">
    <property type="protein sequence ID" value="TWT95619.1"/>
    <property type="molecule type" value="Genomic_DNA"/>
</dbReference>
<evidence type="ECO:0000313" key="4">
    <source>
        <dbReference type="Proteomes" id="UP000316213"/>
    </source>
</evidence>
<evidence type="ECO:0000313" key="3">
    <source>
        <dbReference type="EMBL" id="TWT95619.1"/>
    </source>
</evidence>
<proteinExistence type="inferred from homology"/>
<dbReference type="SUPFAM" id="SSF51735">
    <property type="entry name" value="NAD(P)-binding Rossmann-fold domains"/>
    <property type="match status" value="1"/>
</dbReference>
<dbReference type="InterPro" id="IPR001509">
    <property type="entry name" value="Epimerase_deHydtase"/>
</dbReference>
<dbReference type="Pfam" id="PF01370">
    <property type="entry name" value="Epimerase"/>
    <property type="match status" value="1"/>
</dbReference>
<comment type="similarity">
    <text evidence="1">Belongs to the NAD(P)-dependent epimerase/dehydratase family.</text>
</comment>
<dbReference type="GO" id="GO:0016491">
    <property type="term" value="F:oxidoreductase activity"/>
    <property type="evidence" value="ECO:0007669"/>
    <property type="project" value="UniProtKB-KW"/>
</dbReference>
<sequence>MNLLVTGATGFVGQHFVAELIRRRHRVTVLVRSEDRAQEMNWRGDVRIICGDLSLEDSFDWGLIRSPHTLVHLAWPGLSDFRDLAHFEVHAGSAYRFIRRVVDHGCKRVLVAGTCLEYGMREGSMNESMPASPELPYALGKDFLRRSLELLRKTTPFDFLWARLFYMYGNGQNPRSVLSQLDAAINRGESVFNMSGGEQLRDYLPVEDVARYLAVLTETPAHVGIVNICSGNPVSVRRLVEQHIEERQATIRLNLGHYPYPDYEPFAFWGDNRILKSLEKSL</sequence>
<dbReference type="OrthoDB" id="258549at2"/>
<comment type="caution">
    <text evidence="3">The sequence shown here is derived from an EMBL/GenBank/DDBJ whole genome shotgun (WGS) entry which is preliminary data.</text>
</comment>
<accession>A0A5C6A7X0</accession>
<dbReference type="RefSeq" id="WP_146578665.1">
    <property type="nucleotide sequence ID" value="NZ_SJPM01000006.1"/>
</dbReference>
<dbReference type="Gene3D" id="3.40.50.720">
    <property type="entry name" value="NAD(P)-binding Rossmann-like Domain"/>
    <property type="match status" value="1"/>
</dbReference>
<organism evidence="3 4">
    <name type="scientific">Neorhodopirellula pilleata</name>
    <dbReference type="NCBI Taxonomy" id="2714738"/>
    <lineage>
        <taxon>Bacteria</taxon>
        <taxon>Pseudomonadati</taxon>
        <taxon>Planctomycetota</taxon>
        <taxon>Planctomycetia</taxon>
        <taxon>Pirellulales</taxon>
        <taxon>Pirellulaceae</taxon>
        <taxon>Neorhodopirellula</taxon>
    </lineage>
</organism>
<protein>
    <submittedName>
        <fullName evidence="3">dTDP-6-deoxy-L-talose 4-dehydrogenase (NAD(+))</fullName>
        <ecNumber evidence="3">1.1.1.339</ecNumber>
    </submittedName>
</protein>
<keyword evidence="3" id="KW-0560">Oxidoreductase</keyword>
<gene>
    <name evidence="3" type="primary">tll</name>
    <name evidence="3" type="ORF">Pla100_32600</name>
</gene>
<evidence type="ECO:0000259" key="2">
    <source>
        <dbReference type="Pfam" id="PF01370"/>
    </source>
</evidence>
<dbReference type="AlphaFoldDB" id="A0A5C6A7X0"/>
<dbReference type="InterPro" id="IPR036291">
    <property type="entry name" value="NAD(P)-bd_dom_sf"/>
</dbReference>